<dbReference type="GO" id="GO:0004803">
    <property type="term" value="F:transposase activity"/>
    <property type="evidence" value="ECO:0007669"/>
    <property type="project" value="InterPro"/>
</dbReference>
<proteinExistence type="inferred from homology"/>
<reference evidence="7 8" key="1">
    <citation type="submission" date="2017-03" db="EMBL/GenBank/DDBJ databases">
        <title>Genome analysis of strain PAMC 26510.</title>
        <authorList>
            <person name="Oh H.-M."/>
            <person name="Yang J.-A."/>
        </authorList>
    </citation>
    <scope>NUCLEOTIDE SEQUENCE [LARGE SCALE GENOMIC DNA]</scope>
    <source>
        <strain evidence="7 8">PAMC 26510</strain>
    </source>
</reference>
<feature type="domain" description="Tn3 transposase DDE" evidence="5">
    <location>
        <begin position="553"/>
        <end position="938"/>
    </location>
</feature>
<dbReference type="AlphaFoldDB" id="A0A242M701"/>
<dbReference type="InterPro" id="IPR002513">
    <property type="entry name" value="Tn3_Tnp_DDE_dom"/>
</dbReference>
<evidence type="ECO:0000313" key="8">
    <source>
        <dbReference type="Proteomes" id="UP000194546"/>
    </source>
</evidence>
<evidence type="ECO:0000259" key="6">
    <source>
        <dbReference type="Pfam" id="PF13700"/>
    </source>
</evidence>
<evidence type="ECO:0000256" key="1">
    <source>
        <dbReference type="ARBA" id="ARBA00009402"/>
    </source>
</evidence>
<dbReference type="InterPro" id="IPR047653">
    <property type="entry name" value="Tn3-like_transpos"/>
</dbReference>
<dbReference type="InterPro" id="IPR025296">
    <property type="entry name" value="DUF4158"/>
</dbReference>
<organism evidence="7 8">
    <name type="scientific">Caballeronia sordidicola</name>
    <name type="common">Burkholderia sordidicola</name>
    <dbReference type="NCBI Taxonomy" id="196367"/>
    <lineage>
        <taxon>Bacteria</taxon>
        <taxon>Pseudomonadati</taxon>
        <taxon>Pseudomonadota</taxon>
        <taxon>Betaproteobacteria</taxon>
        <taxon>Burkholderiales</taxon>
        <taxon>Burkholderiaceae</taxon>
        <taxon>Caballeronia</taxon>
    </lineage>
</organism>
<gene>
    <name evidence="7" type="ORF">PAMC26510_35115</name>
</gene>
<dbReference type="NCBIfam" id="NF033527">
    <property type="entry name" value="transpos_Tn3"/>
    <property type="match status" value="1"/>
</dbReference>
<evidence type="ECO:0000313" key="7">
    <source>
        <dbReference type="EMBL" id="OTP66405.1"/>
    </source>
</evidence>
<keyword evidence="2" id="KW-0815">Transposition</keyword>
<evidence type="ECO:0000256" key="4">
    <source>
        <dbReference type="ARBA" id="ARBA00023172"/>
    </source>
</evidence>
<accession>A0A242M701</accession>
<evidence type="ECO:0000259" key="5">
    <source>
        <dbReference type="Pfam" id="PF01526"/>
    </source>
</evidence>
<comment type="caution">
    <text evidence="7">The sequence shown here is derived from an EMBL/GenBank/DDBJ whole genome shotgun (WGS) entry which is preliminary data.</text>
</comment>
<name>A0A242M701_CABSO</name>
<sequence length="964" mass="108138">MATLSAEDFAFVRQHRGGHNRLGIAVLMVYLRYPGRVLGPAERPHAPIIGIVAAQLGVTPAVWDVYAARDETRREHLQELLARLDLVQFSRQHYRALVDLLLPVAMQTTQGVMLAQTAVGELRRRHVLLPPVPALEKLCAAVATRAQREVHRLLTAPLTDEQRSALDQLLLPLTDRPVSKLAWLRQSPGEPSAKAVLAHIERLQAIRSLALPEGIGRTIHQNRLLRLAREGGQTAVYQLEEFETVRRHATLVAILLDTAATLTDEILNLHDRLIGSFFTKAKHKYEKRFAADGKAVNDKVRLYAKVGAALIAAKEAGGDPFQAIEAVVPWDAFTASVREAEQLARDEEFDSMALLVDHFTQLRRYSLTFLETFDFRAASARQDLMNAIEALREMNRSDARKVPVDAPTAFVKPRWGRFVFKEGGIDRRFYELAAMSELKNALRSGDVSLVGSRQFKDFEEYLMPRTTFDDQHRENRLGLVVETSVAAYLDERFARLREALDETARLAAAGELPDVELNDKGLKITPLDDATPAAADILTQQVYDLMPRVKITDLLLEVDQWTDFTRHFTHLKSDSEPPDRTLLLTALLADAFNLGLEKMADACPGTSVAKLSWLVAWYIRDETYQKGLAELVNYQHGLPFAAYWGEGTTSSSDGQRFRAGGHGQGAGYRNAKYGNEPGVLFYTHISDQYAPFHTKVINSPVRDATHVLDGLLYHESELRIEEHYTDTAGFTDHVFALCHFLGFEFAPRIADLADKNLYVPGKAGDWPALSSLIGGSINRKLIEREFDDVVRLAASIQHGTVTASLILRKLSAYPRQNGLAVGLRELGRIERTLFTLKWLQDPALRRRVSAGLNKGEARNSLARAVFFYRLGEIRDRSYENQRYRASGLNLVVAAITLWNTVYLERATAASRQQREIDESLIPHIAPLGWNHINLTGDYVWHANKRVAKGRFRPLRAAKTTKAKS</sequence>
<comment type="similarity">
    <text evidence="1">Belongs to the transposase 7 family.</text>
</comment>
<dbReference type="EMBL" id="NBTY01000201">
    <property type="protein sequence ID" value="OTP66405.1"/>
    <property type="molecule type" value="Genomic_DNA"/>
</dbReference>
<dbReference type="Pfam" id="PF01526">
    <property type="entry name" value="DDE_Tnp_Tn3"/>
    <property type="match status" value="1"/>
</dbReference>
<evidence type="ECO:0000256" key="3">
    <source>
        <dbReference type="ARBA" id="ARBA00023125"/>
    </source>
</evidence>
<dbReference type="GO" id="GO:0006313">
    <property type="term" value="P:DNA transposition"/>
    <property type="evidence" value="ECO:0007669"/>
    <property type="project" value="InterPro"/>
</dbReference>
<protein>
    <submittedName>
        <fullName evidence="7">Mobile element protein</fullName>
    </submittedName>
</protein>
<dbReference type="Pfam" id="PF13700">
    <property type="entry name" value="DUF4158"/>
    <property type="match status" value="1"/>
</dbReference>
<dbReference type="GO" id="GO:0003677">
    <property type="term" value="F:DNA binding"/>
    <property type="evidence" value="ECO:0007669"/>
    <property type="project" value="UniProtKB-KW"/>
</dbReference>
<keyword evidence="4" id="KW-0233">DNA recombination</keyword>
<feature type="domain" description="DUF4158" evidence="6">
    <location>
        <begin position="3"/>
        <end position="142"/>
    </location>
</feature>
<evidence type="ECO:0000256" key="2">
    <source>
        <dbReference type="ARBA" id="ARBA00022578"/>
    </source>
</evidence>
<keyword evidence="3" id="KW-0238">DNA-binding</keyword>
<dbReference type="Proteomes" id="UP000194546">
    <property type="component" value="Unassembled WGS sequence"/>
</dbReference>